<name>A0A2N8NUP8_STREU</name>
<comment type="caution">
    <text evidence="6">The sequence shown here is derived from an EMBL/GenBank/DDBJ whole genome shotgun (WGS) entry which is preliminary data.</text>
</comment>
<dbReference type="Pfam" id="PF00012">
    <property type="entry name" value="HSP70"/>
    <property type="match status" value="1"/>
</dbReference>
<keyword evidence="3" id="KW-0143">Chaperone</keyword>
<evidence type="ECO:0000313" key="6">
    <source>
        <dbReference type="EMBL" id="PNE32500.1"/>
    </source>
</evidence>
<dbReference type="AlphaFoldDB" id="A0A2N8NUP8"/>
<dbReference type="InterPro" id="IPR013126">
    <property type="entry name" value="Hsp_70_fam"/>
</dbReference>
<feature type="compositionally biased region" description="Basic and acidic residues" evidence="4">
    <location>
        <begin position="326"/>
        <end position="341"/>
    </location>
</feature>
<dbReference type="InterPro" id="IPR043129">
    <property type="entry name" value="ATPase_NBD"/>
</dbReference>
<feature type="compositionally biased region" description="Low complexity" evidence="4">
    <location>
        <begin position="357"/>
        <end position="367"/>
    </location>
</feature>
<dbReference type="GO" id="GO:0005524">
    <property type="term" value="F:ATP binding"/>
    <property type="evidence" value="ECO:0007669"/>
    <property type="project" value="UniProtKB-KW"/>
</dbReference>
<evidence type="ECO:0000256" key="2">
    <source>
        <dbReference type="ARBA" id="ARBA00022840"/>
    </source>
</evidence>
<feature type="compositionally biased region" description="Basic and acidic residues" evidence="4">
    <location>
        <begin position="369"/>
        <end position="388"/>
    </location>
</feature>
<dbReference type="EMBL" id="LGUI01000005">
    <property type="protein sequence ID" value="PNE32500.1"/>
    <property type="molecule type" value="Genomic_DNA"/>
</dbReference>
<feature type="compositionally biased region" description="Pro residues" evidence="4">
    <location>
        <begin position="440"/>
        <end position="451"/>
    </location>
</feature>
<reference evidence="6" key="2">
    <citation type="submission" date="2015-07" db="EMBL/GenBank/DDBJ databases">
        <authorList>
            <person name="Noorani M."/>
        </authorList>
    </citation>
    <scope>NUCLEOTIDE SEQUENCE [LARGE SCALE GENOMIC DNA]</scope>
    <source>
        <strain evidence="6">ATCC 27428</strain>
    </source>
</reference>
<protein>
    <recommendedName>
        <fullName evidence="9">Hsp70 protein</fullName>
    </recommendedName>
</protein>
<dbReference type="GO" id="GO:0140662">
    <property type="term" value="F:ATP-dependent protein folding chaperone"/>
    <property type="evidence" value="ECO:0007669"/>
    <property type="project" value="InterPro"/>
</dbReference>
<sequence>MIAIDLGHRFGHVARVGSDGRPEVTTTELAGVDGVLDPVRALPRLFGPAQAMDAEPDRAALLGLPVSGGREEELRYAVERAGLDVVRVVPDPVAVAVHYGAVAEGVDHTVLVCDQGATTLDLSVLAIAPDLTVHVVRSLSLRLGGDDWDAAVAAGLTGRLPEGVDPLRAAEVLRRALGDSDGVTETVEDATGGRHPLTLDRAACERAVAALRERTLAAVAEELTAVAPAVDTVLLAGGMCAAPGLRSGIEALPAARGLTVRRDRPEAAVVLGLLALHDFGLLRVVTGPAARPGRTKTGYAGPGTGCPPAEAGRLGADAGGVLPDPEPGRRQGDATDPEPRTGRPLPEDPEPGPRRSGAPGVPQAGQAGREGDFRPPEPEDAERPRPEPPHAGAPQAPYAEPSYARPSYTRPYPEHSRPPYTEDPETGPAYEDPETGPGSPEAPEPPTPPGAPGAGSVPGPPAPSGSDPYDTTATAPTGSPADPRPLFAVPVDQLQAVRRGTHLLVLWAWPDGALSARVRWRGEGSTAGAGPGDGDVVCRRRVYEHDGGFDVAVGHGAVTLTVEALVAEGREDREGASSLLVSAAPPVVAYEPSVRRRLRGRVASVVFTSETGCDLPGLRIVHGLGRFRPTSTAEGTVLHEVPAQRLSAGTPLTVEFPLPATRGPSWLVCFPADADAGADSGIDIRPTALHRLRVT</sequence>
<evidence type="ECO:0000256" key="3">
    <source>
        <dbReference type="ARBA" id="ARBA00023186"/>
    </source>
</evidence>
<evidence type="ECO:0000256" key="4">
    <source>
        <dbReference type="SAM" id="MobiDB-lite"/>
    </source>
</evidence>
<dbReference type="Gene3D" id="3.30.420.40">
    <property type="match status" value="2"/>
</dbReference>
<organism evidence="6 7">
    <name type="scientific">Streptomyces eurocidicus</name>
    <name type="common">Streptoverticillium eurocidicus</name>
    <dbReference type="NCBI Taxonomy" id="66423"/>
    <lineage>
        <taxon>Bacteria</taxon>
        <taxon>Bacillati</taxon>
        <taxon>Actinomycetota</taxon>
        <taxon>Actinomycetes</taxon>
        <taxon>Kitasatosporales</taxon>
        <taxon>Streptomycetaceae</taxon>
        <taxon>Streptomyces</taxon>
    </lineage>
</organism>
<dbReference type="SUPFAM" id="SSF53067">
    <property type="entry name" value="Actin-like ATPase domain"/>
    <property type="match status" value="1"/>
</dbReference>
<dbReference type="OrthoDB" id="5506232at2"/>
<dbReference type="Proteomes" id="UP000235945">
    <property type="component" value="Unassembled WGS sequence"/>
</dbReference>
<reference evidence="7" key="1">
    <citation type="submission" date="2015-07" db="EMBL/GenBank/DDBJ databases">
        <authorList>
            <person name="Graham D.E."/>
            <person name="Giannone R.J."/>
            <person name="Gulvik C.A."/>
            <person name="Hettich R.L."/>
            <person name="Klingeman D.M."/>
            <person name="Mahan K.M."/>
            <person name="Parry R.J."/>
            <person name="Spain J.C."/>
        </authorList>
    </citation>
    <scope>NUCLEOTIDE SEQUENCE [LARGE SCALE GENOMIC DNA]</scope>
    <source>
        <strain evidence="7">ATCC 27428</strain>
    </source>
</reference>
<evidence type="ECO:0000256" key="1">
    <source>
        <dbReference type="ARBA" id="ARBA00022741"/>
    </source>
</evidence>
<gene>
    <name evidence="6" type="ORF">AF335_18155</name>
    <name evidence="5" type="ORF">FHS36_004759</name>
</gene>
<dbReference type="Gene3D" id="3.90.640.10">
    <property type="entry name" value="Actin, Chain A, domain 4"/>
    <property type="match status" value="1"/>
</dbReference>
<accession>A0A2N8NUP8</accession>
<dbReference type="PANTHER" id="PTHR42749">
    <property type="entry name" value="CELL SHAPE-DETERMINING PROTEIN MREB"/>
    <property type="match status" value="1"/>
</dbReference>
<reference evidence="5 8" key="3">
    <citation type="submission" date="2020-08" db="EMBL/GenBank/DDBJ databases">
        <title>Genomic Encyclopedia of Type Strains, Phase III (KMG-III): the genomes of soil and plant-associated and newly described type strains.</title>
        <authorList>
            <person name="Whitman W."/>
        </authorList>
    </citation>
    <scope>NUCLEOTIDE SEQUENCE [LARGE SCALE GENOMIC DNA]</scope>
    <source>
        <strain evidence="5 8">CECT 3259</strain>
    </source>
</reference>
<dbReference type="EMBL" id="JACHJF010000017">
    <property type="protein sequence ID" value="MBB5121305.1"/>
    <property type="molecule type" value="Genomic_DNA"/>
</dbReference>
<dbReference type="RefSeq" id="WP_102919476.1">
    <property type="nucleotide sequence ID" value="NZ_JACHJF010000017.1"/>
</dbReference>
<keyword evidence="1" id="KW-0547">Nucleotide-binding</keyword>
<keyword evidence="2" id="KW-0067">ATP-binding</keyword>
<evidence type="ECO:0000313" key="5">
    <source>
        <dbReference type="EMBL" id="MBB5121305.1"/>
    </source>
</evidence>
<keyword evidence="7" id="KW-1185">Reference proteome</keyword>
<dbReference type="PANTHER" id="PTHR42749:SF1">
    <property type="entry name" value="CELL SHAPE-DETERMINING PROTEIN MREB"/>
    <property type="match status" value="1"/>
</dbReference>
<evidence type="ECO:0000313" key="7">
    <source>
        <dbReference type="Proteomes" id="UP000235945"/>
    </source>
</evidence>
<dbReference type="Proteomes" id="UP000528608">
    <property type="component" value="Unassembled WGS sequence"/>
</dbReference>
<proteinExistence type="predicted"/>
<evidence type="ECO:0008006" key="9">
    <source>
        <dbReference type="Google" id="ProtNLM"/>
    </source>
</evidence>
<feature type="region of interest" description="Disordered" evidence="4">
    <location>
        <begin position="288"/>
        <end position="486"/>
    </location>
</feature>
<evidence type="ECO:0000313" key="8">
    <source>
        <dbReference type="Proteomes" id="UP000528608"/>
    </source>
</evidence>